<protein>
    <submittedName>
        <fullName evidence="1">Group 1 glycosyl transferase</fullName>
    </submittedName>
</protein>
<evidence type="ECO:0000313" key="2">
    <source>
        <dbReference type="Proteomes" id="UP000011602"/>
    </source>
</evidence>
<dbReference type="GO" id="GO:0016740">
    <property type="term" value="F:transferase activity"/>
    <property type="evidence" value="ECO:0007669"/>
    <property type="project" value="UniProtKB-KW"/>
</dbReference>
<dbReference type="Proteomes" id="UP000011602">
    <property type="component" value="Unassembled WGS sequence"/>
</dbReference>
<dbReference type="EMBL" id="AOHZ01000031">
    <property type="protein sequence ID" value="ELY58937.1"/>
    <property type="molecule type" value="Genomic_DNA"/>
</dbReference>
<dbReference type="AlphaFoldDB" id="L9XBB3"/>
<dbReference type="STRING" id="1227499.C493_05810"/>
<proteinExistence type="predicted"/>
<evidence type="ECO:0000313" key="1">
    <source>
        <dbReference type="EMBL" id="ELY58937.1"/>
    </source>
</evidence>
<keyword evidence="2" id="KW-1185">Reference proteome</keyword>
<accession>L9XBB3</accession>
<comment type="caution">
    <text evidence="1">The sequence shown here is derived from an EMBL/GenBank/DDBJ whole genome shotgun (WGS) entry which is preliminary data.</text>
</comment>
<gene>
    <name evidence="1" type="ORF">C493_05810</name>
</gene>
<dbReference type="RefSeq" id="WP_007258465.1">
    <property type="nucleotide sequence ID" value="NZ_AOHZ01000031.1"/>
</dbReference>
<name>L9XBB3_9EURY</name>
<organism evidence="1 2">
    <name type="scientific">Natronolimnohabitans innermongolicus JCM 12255</name>
    <dbReference type="NCBI Taxonomy" id="1227499"/>
    <lineage>
        <taxon>Archaea</taxon>
        <taxon>Methanobacteriati</taxon>
        <taxon>Methanobacteriota</taxon>
        <taxon>Stenosarchaea group</taxon>
        <taxon>Halobacteria</taxon>
        <taxon>Halobacteriales</taxon>
        <taxon>Natrialbaceae</taxon>
        <taxon>Natronolimnohabitans</taxon>
    </lineage>
</organism>
<sequence>MATIDDRDEHAIGRALAENDRLSALCRRRRRMLSVEHSLERLQGIYGDVRGET</sequence>
<keyword evidence="1" id="KW-0808">Transferase</keyword>
<reference evidence="1 2" key="1">
    <citation type="journal article" date="2014" name="PLoS Genet.">
        <title>Phylogenetically driven sequencing of extremely halophilic archaea reveals strategies for static and dynamic osmo-response.</title>
        <authorList>
            <person name="Becker E.A."/>
            <person name="Seitzer P.M."/>
            <person name="Tritt A."/>
            <person name="Larsen D."/>
            <person name="Krusor M."/>
            <person name="Yao A.I."/>
            <person name="Wu D."/>
            <person name="Madern D."/>
            <person name="Eisen J.A."/>
            <person name="Darling A.E."/>
            <person name="Facciotti M.T."/>
        </authorList>
    </citation>
    <scope>NUCLEOTIDE SEQUENCE [LARGE SCALE GENOMIC DNA]</scope>
    <source>
        <strain evidence="1 2">JCM 12255</strain>
    </source>
</reference>